<dbReference type="EMBL" id="FQZP01000006">
    <property type="protein sequence ID" value="SHI65560.1"/>
    <property type="molecule type" value="Genomic_DNA"/>
</dbReference>
<keyword evidence="2" id="KW-0472">Membrane</keyword>
<keyword evidence="1" id="KW-0175">Coiled coil</keyword>
<dbReference type="GO" id="GO:0051301">
    <property type="term" value="P:cell division"/>
    <property type="evidence" value="ECO:0007669"/>
    <property type="project" value="UniProtKB-KW"/>
</dbReference>
<dbReference type="OrthoDB" id="9815382at2"/>
<feature type="coiled-coil region" evidence="1">
    <location>
        <begin position="38"/>
        <end position="72"/>
    </location>
</feature>
<evidence type="ECO:0000313" key="3">
    <source>
        <dbReference type="EMBL" id="SHI65560.1"/>
    </source>
</evidence>
<keyword evidence="2" id="KW-1133">Transmembrane helix</keyword>
<evidence type="ECO:0000313" key="4">
    <source>
        <dbReference type="Proteomes" id="UP000324781"/>
    </source>
</evidence>
<protein>
    <submittedName>
        <fullName evidence="3">Cell division protein FtsL</fullName>
    </submittedName>
</protein>
<evidence type="ECO:0000256" key="2">
    <source>
        <dbReference type="SAM" id="Phobius"/>
    </source>
</evidence>
<dbReference type="RefSeq" id="WP_149677892.1">
    <property type="nucleotide sequence ID" value="NZ_DAONMB010000052.1"/>
</dbReference>
<keyword evidence="3" id="KW-0131">Cell cycle</keyword>
<proteinExistence type="predicted"/>
<keyword evidence="4" id="KW-1185">Reference proteome</keyword>
<sequence>MNIVVKKRKRKKGWWVFPLLSVAFVYTAFTVYSQSREMTAIRIEMKEVQKRIEREKALKQELLRQKDELSSEESIEKIAREKLGMVKDGERIFVDINQ</sequence>
<dbReference type="InterPro" id="IPR007060">
    <property type="entry name" value="FtsL/DivIC"/>
</dbReference>
<accession>A0A1M6CX89</accession>
<keyword evidence="2" id="KW-0812">Transmembrane</keyword>
<gene>
    <name evidence="3" type="ORF">SAMN05444373_100618</name>
</gene>
<feature type="transmembrane region" description="Helical" evidence="2">
    <location>
        <begin position="12"/>
        <end position="32"/>
    </location>
</feature>
<organism evidence="3 4">
    <name type="scientific">Thermoclostridium caenicola</name>
    <dbReference type="NCBI Taxonomy" id="659425"/>
    <lineage>
        <taxon>Bacteria</taxon>
        <taxon>Bacillati</taxon>
        <taxon>Bacillota</taxon>
        <taxon>Clostridia</taxon>
        <taxon>Eubacteriales</taxon>
        <taxon>Oscillospiraceae</taxon>
        <taxon>Thermoclostridium</taxon>
    </lineage>
</organism>
<reference evidence="3 4" key="1">
    <citation type="submission" date="2016-11" db="EMBL/GenBank/DDBJ databases">
        <authorList>
            <person name="Varghese N."/>
            <person name="Submissions S."/>
        </authorList>
    </citation>
    <scope>NUCLEOTIDE SEQUENCE [LARGE SCALE GENOMIC DNA]</scope>
    <source>
        <strain evidence="3 4">DSM 19027</strain>
    </source>
</reference>
<dbReference type="AlphaFoldDB" id="A0A1M6CX89"/>
<evidence type="ECO:0000256" key="1">
    <source>
        <dbReference type="SAM" id="Coils"/>
    </source>
</evidence>
<dbReference type="Pfam" id="PF04977">
    <property type="entry name" value="DivIC"/>
    <property type="match status" value="1"/>
</dbReference>
<name>A0A1M6CX89_9FIRM</name>
<keyword evidence="3" id="KW-0132">Cell division</keyword>
<dbReference type="Proteomes" id="UP000324781">
    <property type="component" value="Unassembled WGS sequence"/>
</dbReference>